<proteinExistence type="predicted"/>
<protein>
    <recommendedName>
        <fullName evidence="2">DUF4408 domain-containing protein</fullName>
    </recommendedName>
</protein>
<evidence type="ECO:0000313" key="4">
    <source>
        <dbReference type="Proteomes" id="UP000682877"/>
    </source>
</evidence>
<keyword evidence="1" id="KW-0472">Membrane</keyword>
<evidence type="ECO:0000259" key="2">
    <source>
        <dbReference type="Pfam" id="PF14364"/>
    </source>
</evidence>
<organism evidence="3 4">
    <name type="scientific">Arabidopsis arenosa</name>
    <name type="common">Sand rock-cress</name>
    <name type="synonym">Cardaminopsis arenosa</name>
    <dbReference type="NCBI Taxonomy" id="38785"/>
    <lineage>
        <taxon>Eukaryota</taxon>
        <taxon>Viridiplantae</taxon>
        <taxon>Streptophyta</taxon>
        <taxon>Embryophyta</taxon>
        <taxon>Tracheophyta</taxon>
        <taxon>Spermatophyta</taxon>
        <taxon>Magnoliopsida</taxon>
        <taxon>eudicotyledons</taxon>
        <taxon>Gunneridae</taxon>
        <taxon>Pentapetalae</taxon>
        <taxon>rosids</taxon>
        <taxon>malvids</taxon>
        <taxon>Brassicales</taxon>
        <taxon>Brassicaceae</taxon>
        <taxon>Camelineae</taxon>
        <taxon>Arabidopsis</taxon>
    </lineage>
</organism>
<accession>A0A8S1ZM01</accession>
<dbReference type="Proteomes" id="UP000682877">
    <property type="component" value="Chromosome 2"/>
</dbReference>
<feature type="domain" description="DUF4408" evidence="2">
    <location>
        <begin position="40"/>
        <end position="72"/>
    </location>
</feature>
<dbReference type="InterPro" id="IPR025520">
    <property type="entry name" value="DUF4408"/>
</dbReference>
<gene>
    <name evidence="3" type="ORF">AARE701A_LOCUS4438</name>
</gene>
<dbReference type="EMBL" id="LR999452">
    <property type="protein sequence ID" value="CAE5962797.1"/>
    <property type="molecule type" value="Genomic_DNA"/>
</dbReference>
<keyword evidence="1" id="KW-1133">Transmembrane helix</keyword>
<keyword evidence="4" id="KW-1185">Reference proteome</keyword>
<dbReference type="Pfam" id="PF14364">
    <property type="entry name" value="DUF4408"/>
    <property type="match status" value="1"/>
</dbReference>
<dbReference type="PANTHER" id="PTHR33098:SF117">
    <property type="entry name" value="COTTON FIBER (DUF761)"/>
    <property type="match status" value="1"/>
</dbReference>
<dbReference type="PANTHER" id="PTHR33098">
    <property type="entry name" value="COTTON FIBER (DUF761)"/>
    <property type="match status" value="1"/>
</dbReference>
<evidence type="ECO:0000256" key="1">
    <source>
        <dbReference type="SAM" id="Phobius"/>
    </source>
</evidence>
<evidence type="ECO:0000313" key="3">
    <source>
        <dbReference type="EMBL" id="CAE5962797.1"/>
    </source>
</evidence>
<keyword evidence="1" id="KW-0812">Transmembrane</keyword>
<dbReference type="AlphaFoldDB" id="A0A8S1ZM01"/>
<name>A0A8S1ZM01_ARAAE</name>
<reference evidence="3" key="1">
    <citation type="submission" date="2021-01" db="EMBL/GenBank/DDBJ databases">
        <authorList>
            <person name="Bezrukov I."/>
        </authorList>
    </citation>
    <scope>NUCLEOTIDE SEQUENCE</scope>
</reference>
<feature type="transmembrane region" description="Helical" evidence="1">
    <location>
        <begin position="53"/>
        <end position="73"/>
    </location>
</feature>
<sequence length="378" mass="42198">MVSWMMTIKAVLISSGVATVALLLKLSVPVAVDFSLSRAPILWSSLLSWLKPPYLYVVTNGIIITIVASSKYYRSHHDRDEEDEIVVYGGGGYKIQTEEPIVNQHQASPRMLEVKDLDTGAHFGFVVANPEAEELESEAVTAVEDEEDKIKDAVMTATAEEDEIEEELKSVIMVENSDLVESDVIPPPISNLPPMMIESENLPPIEKPLVTSRFGHRKLMKASQEGGRALRVTKPKKNETLENTWKMITEGKSTPLTRQLYRRSDTFGRGDSGGVDGEAKPVYKKSDTFRDRTNYYQLAETAKRKSQLLYLLAKEEKQARAVAKSLGLHIPEVAYLVNDYMHYDPNDDVVNVNVEVAVNVGAPVEVVLHADALARMWR</sequence>